<dbReference type="CDD" id="cd06262">
    <property type="entry name" value="metallo-hydrolase-like_MBL-fold"/>
    <property type="match status" value="1"/>
</dbReference>
<organism evidence="6 7">
    <name type="scientific">Sutcliffiella cohnii</name>
    <dbReference type="NCBI Taxonomy" id="33932"/>
    <lineage>
        <taxon>Bacteria</taxon>
        <taxon>Bacillati</taxon>
        <taxon>Bacillota</taxon>
        <taxon>Bacilli</taxon>
        <taxon>Bacillales</taxon>
        <taxon>Bacillaceae</taxon>
        <taxon>Sutcliffiella</taxon>
    </lineage>
</organism>
<dbReference type="GO" id="GO:0016787">
    <property type="term" value="F:hydrolase activity"/>
    <property type="evidence" value="ECO:0007669"/>
    <property type="project" value="UniProtKB-KW"/>
</dbReference>
<dbReference type="InterPro" id="IPR051453">
    <property type="entry name" value="MBL_Glyoxalase_II"/>
</dbReference>
<gene>
    <name evidence="6" type="ORF">BC6307_15170</name>
</gene>
<evidence type="ECO:0000313" key="6">
    <source>
        <dbReference type="EMBL" id="AST92536.1"/>
    </source>
</evidence>
<protein>
    <recommendedName>
        <fullName evidence="5">Metallo-beta-lactamase domain-containing protein</fullName>
    </recommendedName>
</protein>
<evidence type="ECO:0000256" key="2">
    <source>
        <dbReference type="ARBA" id="ARBA00022723"/>
    </source>
</evidence>
<accession>A0A223KSV3</accession>
<evidence type="ECO:0000256" key="4">
    <source>
        <dbReference type="ARBA" id="ARBA00022833"/>
    </source>
</evidence>
<evidence type="ECO:0000259" key="5">
    <source>
        <dbReference type="SMART" id="SM00849"/>
    </source>
</evidence>
<keyword evidence="4" id="KW-0862">Zinc</keyword>
<dbReference type="EMBL" id="CP018866">
    <property type="protein sequence ID" value="AST92536.1"/>
    <property type="molecule type" value="Genomic_DNA"/>
</dbReference>
<dbReference type="GO" id="GO:0046872">
    <property type="term" value="F:metal ion binding"/>
    <property type="evidence" value="ECO:0007669"/>
    <property type="project" value="UniProtKB-KW"/>
</dbReference>
<dbReference type="Gene3D" id="3.60.15.10">
    <property type="entry name" value="Ribonuclease Z/Hydroxyacylglutathione hydrolase-like"/>
    <property type="match status" value="1"/>
</dbReference>
<evidence type="ECO:0000256" key="1">
    <source>
        <dbReference type="ARBA" id="ARBA00001947"/>
    </source>
</evidence>
<keyword evidence="7" id="KW-1185">Reference proteome</keyword>
<dbReference type="Proteomes" id="UP000215224">
    <property type="component" value="Chromosome"/>
</dbReference>
<dbReference type="PANTHER" id="PTHR46233">
    <property type="entry name" value="HYDROXYACYLGLUTATHIONE HYDROLASE GLOC"/>
    <property type="match status" value="1"/>
</dbReference>
<dbReference type="SUPFAM" id="SSF56281">
    <property type="entry name" value="Metallo-hydrolase/oxidoreductase"/>
    <property type="match status" value="1"/>
</dbReference>
<evidence type="ECO:0000256" key="3">
    <source>
        <dbReference type="ARBA" id="ARBA00022801"/>
    </source>
</evidence>
<keyword evidence="3" id="KW-0378">Hydrolase</keyword>
<feature type="domain" description="Metallo-beta-lactamase" evidence="5">
    <location>
        <begin position="12"/>
        <end position="191"/>
    </location>
</feature>
<name>A0A223KSV3_9BACI</name>
<proteinExistence type="predicted"/>
<evidence type="ECO:0000313" key="7">
    <source>
        <dbReference type="Proteomes" id="UP000215224"/>
    </source>
</evidence>
<dbReference type="AlphaFoldDB" id="A0A223KSV3"/>
<dbReference type="KEGG" id="bcoh:BC6307_15170"/>
<comment type="cofactor">
    <cofactor evidence="1">
        <name>Zn(2+)</name>
        <dbReference type="ChEBI" id="CHEBI:29105"/>
    </cofactor>
</comment>
<sequence>MQWLQIPLGPLQTNAYLLINDKKECIVFDPGSEGEAFVSYMESQNLKPLAILLTHAHFDHIGAVEEVRNKWSIPVYIHELENDWLESPSLNRSEFFQQGSIKTKKAEHVITEEKTLVIGDFAFTLLFTPGHSPGSVSYYHEPSGIVFAGDTLFAGSIGRTDLPGGNHATLLASIHDKLLTLPEETAVLPGHGPATTIASEMDQNPFLNGF</sequence>
<dbReference type="PANTHER" id="PTHR46233:SF3">
    <property type="entry name" value="HYDROXYACYLGLUTATHIONE HYDROLASE GLOC"/>
    <property type="match status" value="1"/>
</dbReference>
<keyword evidence="2" id="KW-0479">Metal-binding</keyword>
<dbReference type="InterPro" id="IPR036866">
    <property type="entry name" value="RibonucZ/Hydroxyglut_hydro"/>
</dbReference>
<dbReference type="SMART" id="SM00849">
    <property type="entry name" value="Lactamase_B"/>
    <property type="match status" value="1"/>
</dbReference>
<dbReference type="Pfam" id="PF00753">
    <property type="entry name" value="Lactamase_B"/>
    <property type="match status" value="1"/>
</dbReference>
<reference evidence="6 7" key="1">
    <citation type="submission" date="2016-12" db="EMBL/GenBank/DDBJ databases">
        <title>The whole genome sequencing and assembly of Bacillus cohnii DSM 6307T strain.</title>
        <authorList>
            <person name="Lee Y.-J."/>
            <person name="Yi H."/>
            <person name="Bahn Y.-S."/>
            <person name="Kim J.F."/>
            <person name="Lee D.-W."/>
        </authorList>
    </citation>
    <scope>NUCLEOTIDE SEQUENCE [LARGE SCALE GENOMIC DNA]</scope>
    <source>
        <strain evidence="6 7">DSM 6307</strain>
    </source>
</reference>
<dbReference type="RefSeq" id="WP_066419821.1">
    <property type="nucleotide sequence ID" value="NZ_CP018866.1"/>
</dbReference>
<dbReference type="STRING" id="1314751.GCA_001591425_03875"/>
<dbReference type="InterPro" id="IPR001279">
    <property type="entry name" value="Metallo-B-lactamas"/>
</dbReference>